<proteinExistence type="inferred from homology"/>
<dbReference type="PANTHER" id="PTHR12151:SF5">
    <property type="entry name" value="AT19154P"/>
    <property type="match status" value="1"/>
</dbReference>
<feature type="binding site" evidence="3">
    <location>
        <position position="200"/>
    </location>
    <ligand>
        <name>Cu cation</name>
        <dbReference type="ChEBI" id="CHEBI:23378"/>
    </ligand>
</feature>
<evidence type="ECO:0000259" key="5">
    <source>
        <dbReference type="PROSITE" id="PS51352"/>
    </source>
</evidence>
<dbReference type="eggNOG" id="KOG2792">
    <property type="taxonomic scope" value="Eukaryota"/>
</dbReference>
<dbReference type="InParanoid" id="A7AN54"/>
<accession>A7AN54</accession>
<dbReference type="InterPro" id="IPR013766">
    <property type="entry name" value="Thioredoxin_domain"/>
</dbReference>
<dbReference type="RefSeq" id="XP_001611556.1">
    <property type="nucleotide sequence ID" value="XM_001611506.1"/>
</dbReference>
<dbReference type="SUPFAM" id="SSF52833">
    <property type="entry name" value="Thioredoxin-like"/>
    <property type="match status" value="1"/>
</dbReference>
<name>A7AN54_BABBO</name>
<evidence type="ECO:0000256" key="2">
    <source>
        <dbReference type="ARBA" id="ARBA00023008"/>
    </source>
</evidence>
<dbReference type="InterPro" id="IPR003782">
    <property type="entry name" value="SCO1/SenC"/>
</dbReference>
<comment type="similarity">
    <text evidence="1">Belongs to the SCO1/2 family.</text>
</comment>
<dbReference type="GO" id="GO:0046872">
    <property type="term" value="F:metal ion binding"/>
    <property type="evidence" value="ECO:0007669"/>
    <property type="project" value="UniProtKB-KW"/>
</dbReference>
<dbReference type="CDD" id="cd02968">
    <property type="entry name" value="SCO"/>
    <property type="match status" value="1"/>
</dbReference>
<dbReference type="FunCoup" id="A7AN54">
    <property type="interactions" value="195"/>
</dbReference>
<evidence type="ECO:0000256" key="1">
    <source>
        <dbReference type="ARBA" id="ARBA00010996"/>
    </source>
</evidence>
<dbReference type="PANTHER" id="PTHR12151">
    <property type="entry name" value="ELECTRON TRANSPORT PROTIN SCO1/SENC FAMILY MEMBER"/>
    <property type="match status" value="1"/>
</dbReference>
<sequence>MFLLNTFRRIPGSFGLSHRCYFSSKSLPSVKGSILRNSVRSLLVCGGVAAGVYTFIESRRKQQRAFVDEERYGKPQLGGPFTLVDQHGKERSLSDFKGRLVLIYFGFANCPDVCPVEMDKQRAVIDILDKRFGPVLQPLFITVDPKRDTVSKLAVYAKAYHPRLVALTGTDDQIKDVSKKFRVYYNQGITATDQDYLIDHSIIHYLLDENGEFIEFYSKNVNAKEMADDIAKIVQKRDIKPLNTV</sequence>
<reference evidence="6 7" key="1">
    <citation type="journal article" date="2007" name="PLoS Pathog.">
        <title>Genome sequence of Babesia bovis and comparative analysis of apicomplexan hemoprotozoa.</title>
        <authorList>
            <person name="Brayton K.A."/>
            <person name="Lau A.O.T."/>
            <person name="Herndon D.R."/>
            <person name="Hannick L."/>
            <person name="Kappmeyer L.S."/>
            <person name="Berens S.J."/>
            <person name="Bidwell S.L."/>
            <person name="Brown W.C."/>
            <person name="Crabtree J."/>
            <person name="Fadrosh D."/>
            <person name="Feldblum T."/>
            <person name="Forberger H.A."/>
            <person name="Haas B.J."/>
            <person name="Howell J.M."/>
            <person name="Khouri H."/>
            <person name="Koo H."/>
            <person name="Mann D.J."/>
            <person name="Norimine J."/>
            <person name="Paulsen I.T."/>
            <person name="Radune D."/>
            <person name="Ren Q."/>
            <person name="Smith R.K. Jr."/>
            <person name="Suarez C.E."/>
            <person name="White O."/>
            <person name="Wortman J.R."/>
            <person name="Knowles D.P. Jr."/>
            <person name="McElwain T.F."/>
            <person name="Nene V.M."/>
        </authorList>
    </citation>
    <scope>NUCLEOTIDE SEQUENCE [LARGE SCALE GENOMIC DNA]</scope>
    <source>
        <strain evidence="6">T2Bo</strain>
    </source>
</reference>
<dbReference type="FunFam" id="3.40.30.10:FF:000013">
    <property type="entry name" value="Blast:Protein SCO1 homolog, mitochondrial"/>
    <property type="match status" value="1"/>
</dbReference>
<dbReference type="STRING" id="5865.A7AN54"/>
<evidence type="ECO:0000313" key="6">
    <source>
        <dbReference type="EMBL" id="EDO07988.1"/>
    </source>
</evidence>
<dbReference type="Gene3D" id="3.40.30.10">
    <property type="entry name" value="Glutaredoxin"/>
    <property type="match status" value="1"/>
</dbReference>
<protein>
    <submittedName>
        <fullName evidence="6">SCO1/SenC family protein</fullName>
    </submittedName>
</protein>
<keyword evidence="4" id="KW-1015">Disulfide bond</keyword>
<dbReference type="AlphaFoldDB" id="A7AN54"/>
<reference evidence="7" key="3">
    <citation type="journal article" date="2021" name="Int. J. Parasitol.">
        <title>Comparative analysis of gene expression between Babesia bovis blood stages and kinetes allowed by improved genome annotation.</title>
        <authorList>
            <person name="Ueti M.W."/>
            <person name="Johnson W.C."/>
            <person name="Kappmeyer L.S."/>
            <person name="Herndon D.R."/>
            <person name="Mousel M.R."/>
            <person name="Reif K.E."/>
            <person name="Taus N.S."/>
            <person name="Ifeonu O.O."/>
            <person name="Silva J.C."/>
            <person name="Suarez C.E."/>
            <person name="Brayton K.A."/>
        </authorList>
    </citation>
    <scope>NUCLEOTIDE SEQUENCE [LARGE SCALE GENOMIC DNA]</scope>
</reference>
<evidence type="ECO:0000313" key="7">
    <source>
        <dbReference type="Proteomes" id="UP000002173"/>
    </source>
</evidence>
<dbReference type="InterPro" id="IPR036249">
    <property type="entry name" value="Thioredoxin-like_sf"/>
</dbReference>
<dbReference type="EMBL" id="AAXT01000001">
    <property type="protein sequence ID" value="EDO07988.1"/>
    <property type="molecule type" value="Genomic_DNA"/>
</dbReference>
<comment type="caution">
    <text evidence="6">The sequence shown here is derived from an EMBL/GenBank/DDBJ whole genome shotgun (WGS) entry which is preliminary data.</text>
</comment>
<feature type="disulfide bond" description="Redox-active" evidence="4">
    <location>
        <begin position="110"/>
        <end position="114"/>
    </location>
</feature>
<feature type="binding site" evidence="3">
    <location>
        <position position="114"/>
    </location>
    <ligand>
        <name>Cu cation</name>
        <dbReference type="ChEBI" id="CHEBI:23378"/>
    </ligand>
</feature>
<evidence type="ECO:0000256" key="3">
    <source>
        <dbReference type="PIRSR" id="PIRSR603782-1"/>
    </source>
</evidence>
<dbReference type="KEGG" id="bbo:BBOV_III004250"/>
<evidence type="ECO:0000256" key="4">
    <source>
        <dbReference type="PIRSR" id="PIRSR603782-2"/>
    </source>
</evidence>
<organism evidence="6 7">
    <name type="scientific">Babesia bovis</name>
    <dbReference type="NCBI Taxonomy" id="5865"/>
    <lineage>
        <taxon>Eukaryota</taxon>
        <taxon>Sar</taxon>
        <taxon>Alveolata</taxon>
        <taxon>Apicomplexa</taxon>
        <taxon>Aconoidasida</taxon>
        <taxon>Piroplasmida</taxon>
        <taxon>Babesiidae</taxon>
        <taxon>Babesia</taxon>
    </lineage>
</organism>
<dbReference type="PROSITE" id="PS51352">
    <property type="entry name" value="THIOREDOXIN_2"/>
    <property type="match status" value="1"/>
</dbReference>
<dbReference type="GO" id="GO:0033617">
    <property type="term" value="P:mitochondrial respiratory chain complex IV assembly"/>
    <property type="evidence" value="ECO:0007669"/>
    <property type="project" value="TreeGrafter"/>
</dbReference>
<keyword evidence="2 3" id="KW-0186">Copper</keyword>
<dbReference type="OMA" id="FFGFTMC"/>
<reference evidence="7" key="2">
    <citation type="journal article" date="2020" name="Data Brief">
        <title>Transcriptome dataset of Babesia bovis life stages within vertebrate and invertebrate hosts.</title>
        <authorList>
            <person name="Ueti M.W."/>
            <person name="Johnson W.C."/>
            <person name="Kappmeyer L.S."/>
            <person name="Herndon D.R."/>
            <person name="Mousel M.R."/>
            <person name="Reif K.E."/>
            <person name="Taus N.S."/>
            <person name="Ifeonu O.O."/>
            <person name="Silva J.C."/>
            <person name="Suarez C.E."/>
            <person name="Brayton K.A."/>
        </authorList>
    </citation>
    <scope>NUCLEOTIDE SEQUENCE [LARGE SCALE GENOMIC DNA]</scope>
</reference>
<dbReference type="GeneID" id="5479805"/>
<gene>
    <name evidence="6" type="ORF">BBOV_III004250</name>
</gene>
<keyword evidence="7" id="KW-1185">Reference proteome</keyword>
<feature type="domain" description="Thioredoxin" evidence="5">
    <location>
        <begin position="72"/>
        <end position="235"/>
    </location>
</feature>
<dbReference type="Pfam" id="PF02630">
    <property type="entry name" value="SCO1-SenC"/>
    <property type="match status" value="1"/>
</dbReference>
<dbReference type="VEuPathDB" id="PiroplasmaDB:BBOV_III004250"/>
<dbReference type="Proteomes" id="UP000002173">
    <property type="component" value="Unassembled WGS sequence"/>
</dbReference>
<keyword evidence="3" id="KW-0479">Metal-binding</keyword>
<feature type="binding site" evidence="3">
    <location>
        <position position="110"/>
    </location>
    <ligand>
        <name>Cu cation</name>
        <dbReference type="ChEBI" id="CHEBI:23378"/>
    </ligand>
</feature>
<dbReference type="GO" id="GO:0005739">
    <property type="term" value="C:mitochondrion"/>
    <property type="evidence" value="ECO:0007669"/>
    <property type="project" value="GOC"/>
</dbReference>